<reference evidence="2 3" key="1">
    <citation type="journal article" date="2010" name="Cell">
        <title>The genome of Naegleria gruberi illuminates early eukaryotic versatility.</title>
        <authorList>
            <person name="Fritz-Laylin L.K."/>
            <person name="Prochnik S.E."/>
            <person name="Ginger M.L."/>
            <person name="Dacks J.B."/>
            <person name="Carpenter M.L."/>
            <person name="Field M.C."/>
            <person name="Kuo A."/>
            <person name="Paredez A."/>
            <person name="Chapman J."/>
            <person name="Pham J."/>
            <person name="Shu S."/>
            <person name="Neupane R."/>
            <person name="Cipriano M."/>
            <person name="Mancuso J."/>
            <person name="Tu H."/>
            <person name="Salamov A."/>
            <person name="Lindquist E."/>
            <person name="Shapiro H."/>
            <person name="Lucas S."/>
            <person name="Grigoriev I.V."/>
            <person name="Cande W.Z."/>
            <person name="Fulton C."/>
            <person name="Rokhsar D.S."/>
            <person name="Dawson S.C."/>
        </authorList>
    </citation>
    <scope>NUCLEOTIDE SEQUENCE [LARGE SCALE GENOMIC DNA]</scope>
    <source>
        <strain evidence="2 3">NEG-M</strain>
    </source>
</reference>
<dbReference type="SUPFAM" id="SSF52540">
    <property type="entry name" value="P-loop containing nucleoside triphosphate hydrolases"/>
    <property type="match status" value="1"/>
</dbReference>
<dbReference type="KEGG" id="ngr:NAEGRDRAFT_52509"/>
<evidence type="ECO:0000313" key="3">
    <source>
        <dbReference type="Proteomes" id="UP000006671"/>
    </source>
</evidence>
<dbReference type="AlphaFoldDB" id="D2VV67"/>
<evidence type="ECO:0000313" key="2">
    <source>
        <dbReference type="EMBL" id="EFC39183.1"/>
    </source>
</evidence>
<organism evidence="3">
    <name type="scientific">Naegleria gruberi</name>
    <name type="common">Amoeba</name>
    <dbReference type="NCBI Taxonomy" id="5762"/>
    <lineage>
        <taxon>Eukaryota</taxon>
        <taxon>Discoba</taxon>
        <taxon>Heterolobosea</taxon>
        <taxon>Tetramitia</taxon>
        <taxon>Eutetramitia</taxon>
        <taxon>Vahlkampfiidae</taxon>
        <taxon>Naegleria</taxon>
    </lineage>
</organism>
<name>D2VV67_NAEGR</name>
<sequence>MKRKHEESPSQSNKQTKRKNGKEEDAERKTWSYTPFVPYSSNNLTVCEKGVLDAKKHIYVEQTNFISDHFVKALQKKSFFSFQGSPNSGKSSMILNSIIPMIRDNKENNNYLLLYVDLAVVMKDWVIKKTGGSVSFQHCFMDYVLKKLRSQASVPQSILTLFSLNSPYCQELRKSIILFMDHADDIHKLPYEERRTFVESWLRISETRVQFSLFSIVVIGNSVIRPFSIRDEEKNIMVSPFCKHAFVPYFSRDELVHFTKQFLNIPITMEIIDRIYERYTYGHIGQSIIMLKYYTYLWEGCNPPSNVEEWEYDILSDNFWEFLKNDSFHAKIFESLSNDKLMEPLIRWLKDEREGRGLNLDLSIEDQLARIGVIQLSQKRFHLTSHLMRDLVETAYTEPPQLSTNVI</sequence>
<dbReference type="InterPro" id="IPR027417">
    <property type="entry name" value="P-loop_NTPase"/>
</dbReference>
<proteinExistence type="predicted"/>
<dbReference type="RefSeq" id="XP_002671927.1">
    <property type="nucleotide sequence ID" value="XM_002671881.1"/>
</dbReference>
<keyword evidence="3" id="KW-1185">Reference proteome</keyword>
<dbReference type="EMBL" id="GG738901">
    <property type="protein sequence ID" value="EFC39183.1"/>
    <property type="molecule type" value="Genomic_DNA"/>
</dbReference>
<evidence type="ECO:0000256" key="1">
    <source>
        <dbReference type="SAM" id="MobiDB-lite"/>
    </source>
</evidence>
<gene>
    <name evidence="2" type="ORF">NAEGRDRAFT_52509</name>
</gene>
<dbReference type="GeneID" id="8858468"/>
<protein>
    <submittedName>
        <fullName evidence="2">Predicted protein</fullName>
    </submittedName>
</protein>
<dbReference type="InParanoid" id="D2VV67"/>
<dbReference type="VEuPathDB" id="AmoebaDB:NAEGRDRAFT_52509"/>
<dbReference type="Proteomes" id="UP000006671">
    <property type="component" value="Unassembled WGS sequence"/>
</dbReference>
<feature type="region of interest" description="Disordered" evidence="1">
    <location>
        <begin position="1"/>
        <end position="27"/>
    </location>
</feature>
<accession>D2VV67</accession>